<dbReference type="PANTHER" id="PTHR22595">
    <property type="entry name" value="CHITINASE-RELATED"/>
    <property type="match status" value="1"/>
</dbReference>
<feature type="active site" description="Proton donor" evidence="3">
    <location>
        <position position="94"/>
    </location>
</feature>
<dbReference type="GO" id="GO:0005975">
    <property type="term" value="P:carbohydrate metabolic process"/>
    <property type="evidence" value="ECO:0007669"/>
    <property type="project" value="InterPro"/>
</dbReference>
<protein>
    <recommendedName>
        <fullName evidence="6">Glycoside hydrolase family 19 catalytic domain-containing protein</fullName>
    </recommendedName>
</protein>
<dbReference type="Gene3D" id="3.30.20.10">
    <property type="entry name" value="Endochitinase, domain 2"/>
    <property type="match status" value="1"/>
</dbReference>
<dbReference type="PANTHER" id="PTHR22595:SF79">
    <property type="entry name" value="CHITINASE 12"/>
    <property type="match status" value="1"/>
</dbReference>
<evidence type="ECO:0000259" key="6">
    <source>
        <dbReference type="Pfam" id="PF00182"/>
    </source>
</evidence>
<proteinExistence type="predicted"/>
<dbReference type="GO" id="GO:0050832">
    <property type="term" value="P:defense response to fungus"/>
    <property type="evidence" value="ECO:0007669"/>
    <property type="project" value="UniProtKB-ARBA"/>
</dbReference>
<dbReference type="InterPro" id="IPR016283">
    <property type="entry name" value="Glyco_hydro_19"/>
</dbReference>
<dbReference type="CDD" id="cd00325">
    <property type="entry name" value="chitinase_GH19"/>
    <property type="match status" value="1"/>
</dbReference>
<accession>A0A7J6KTJ2</accession>
<reference evidence="7 8" key="1">
    <citation type="submission" date="2020-04" db="EMBL/GenBank/DDBJ databases">
        <title>Perkinsus chesapeaki whole genome sequence.</title>
        <authorList>
            <person name="Bogema D.R."/>
        </authorList>
    </citation>
    <scope>NUCLEOTIDE SEQUENCE [LARGE SCALE GENOMIC DNA]</scope>
    <source>
        <strain evidence="7">ATCC PRA-425</strain>
    </source>
</reference>
<evidence type="ECO:0000256" key="3">
    <source>
        <dbReference type="PIRSR" id="PIRSR001060-1"/>
    </source>
</evidence>
<feature type="domain" description="Glycoside hydrolase family 19 catalytic" evidence="6">
    <location>
        <begin position="28"/>
        <end position="257"/>
    </location>
</feature>
<evidence type="ECO:0000313" key="7">
    <source>
        <dbReference type="EMBL" id="KAF4650410.1"/>
    </source>
</evidence>
<dbReference type="InterPro" id="IPR023346">
    <property type="entry name" value="Lysozyme-like_dom_sf"/>
</dbReference>
<dbReference type="OrthoDB" id="5985073at2759"/>
<dbReference type="PIRSF" id="PIRSF001060">
    <property type="entry name" value="Endochitinase"/>
    <property type="match status" value="1"/>
</dbReference>
<evidence type="ECO:0000256" key="4">
    <source>
        <dbReference type="PIRSR" id="PIRSR001060-2"/>
    </source>
</evidence>
<sequence>MVSYWVVNLTIVLGLYASTPNVDRIKSILTEEDFDYLFPHRNRQQGTPQPFSYSGLLKAAEKFPNFCNEAAGELDLDAACRKELSTAFAHFTQETGLYFNSEIGCTDATCSYCSPNAQYPCSPGKGYYGRGALQLSYNFNYGPFSEAVYGDKQKLLDDPDSVLTAEGGSLAFSSAIWFLMTPQPPKPAIHDIVVGKWQPAAADIAGGRLPGFGLTILIINGGLECYDPRDRRALNRIAYYKEFTYHFKVEPGNHLACAGMQPF</sequence>
<dbReference type="GO" id="GO:0006032">
    <property type="term" value="P:chitin catabolic process"/>
    <property type="evidence" value="ECO:0007669"/>
    <property type="project" value="InterPro"/>
</dbReference>
<name>A0A7J6KTJ2_PERCH</name>
<dbReference type="SUPFAM" id="SSF53955">
    <property type="entry name" value="Lysozyme-like"/>
    <property type="match status" value="1"/>
</dbReference>
<dbReference type="EMBL" id="JAAPAO010001265">
    <property type="protein sequence ID" value="KAF4650410.1"/>
    <property type="molecule type" value="Genomic_DNA"/>
</dbReference>
<keyword evidence="8" id="KW-1185">Reference proteome</keyword>
<dbReference type="Proteomes" id="UP000591131">
    <property type="component" value="Unassembled WGS sequence"/>
</dbReference>
<evidence type="ECO:0000256" key="5">
    <source>
        <dbReference type="SAM" id="SignalP"/>
    </source>
</evidence>
<keyword evidence="2 4" id="KW-1015">Disulfide bond</keyword>
<keyword evidence="5" id="KW-0732">Signal</keyword>
<dbReference type="AlphaFoldDB" id="A0A7J6KTJ2"/>
<feature type="chain" id="PRO_5029839212" description="Glycoside hydrolase family 19 catalytic domain-containing protein" evidence="5">
    <location>
        <begin position="18"/>
        <end position="263"/>
    </location>
</feature>
<feature type="disulfide bond" evidence="4">
    <location>
        <begin position="113"/>
        <end position="121"/>
    </location>
</feature>
<comment type="caution">
    <text evidence="7">The sequence shown here is derived from an EMBL/GenBank/DDBJ whole genome shotgun (WGS) entry which is preliminary data.</text>
</comment>
<feature type="disulfide bond" evidence="4">
    <location>
        <begin position="225"/>
        <end position="257"/>
    </location>
</feature>
<dbReference type="Pfam" id="PF00182">
    <property type="entry name" value="Glyco_hydro_19"/>
    <property type="match status" value="1"/>
</dbReference>
<evidence type="ECO:0000313" key="8">
    <source>
        <dbReference type="Proteomes" id="UP000591131"/>
    </source>
</evidence>
<gene>
    <name evidence="7" type="ORF">FOL47_001173</name>
</gene>
<dbReference type="GO" id="GO:0004568">
    <property type="term" value="F:chitinase activity"/>
    <property type="evidence" value="ECO:0007669"/>
    <property type="project" value="InterPro"/>
</dbReference>
<dbReference type="GO" id="GO:0016998">
    <property type="term" value="P:cell wall macromolecule catabolic process"/>
    <property type="evidence" value="ECO:0007669"/>
    <property type="project" value="InterPro"/>
</dbReference>
<feature type="signal peptide" evidence="5">
    <location>
        <begin position="1"/>
        <end position="17"/>
    </location>
</feature>
<dbReference type="Gene3D" id="1.10.530.10">
    <property type="match status" value="1"/>
</dbReference>
<evidence type="ECO:0000256" key="2">
    <source>
        <dbReference type="ARBA" id="ARBA00023157"/>
    </source>
</evidence>
<organism evidence="7 8">
    <name type="scientific">Perkinsus chesapeaki</name>
    <name type="common">Clam parasite</name>
    <name type="synonym">Perkinsus andrewsi</name>
    <dbReference type="NCBI Taxonomy" id="330153"/>
    <lineage>
        <taxon>Eukaryota</taxon>
        <taxon>Sar</taxon>
        <taxon>Alveolata</taxon>
        <taxon>Perkinsozoa</taxon>
        <taxon>Perkinsea</taxon>
        <taxon>Perkinsida</taxon>
        <taxon>Perkinsidae</taxon>
        <taxon>Perkinsus</taxon>
    </lineage>
</organism>
<dbReference type="InterPro" id="IPR000726">
    <property type="entry name" value="Glyco_hydro_19_cat"/>
</dbReference>
<keyword evidence="1" id="KW-0611">Plant defense</keyword>
<evidence type="ECO:0000256" key="1">
    <source>
        <dbReference type="ARBA" id="ARBA00022821"/>
    </source>
</evidence>